<name>A0ABD3IGR7_9MARC</name>
<dbReference type="Proteomes" id="UP001633002">
    <property type="component" value="Unassembled WGS sequence"/>
</dbReference>
<feature type="region of interest" description="Disordered" evidence="1">
    <location>
        <begin position="152"/>
        <end position="180"/>
    </location>
</feature>
<feature type="transmembrane region" description="Helical" evidence="2">
    <location>
        <begin position="210"/>
        <end position="234"/>
    </location>
</feature>
<accession>A0ABD3IGR7</accession>
<dbReference type="PANTHER" id="PTHR15887">
    <property type="entry name" value="TRANSMEMBRANE PROTEIN 69"/>
    <property type="match status" value="1"/>
</dbReference>
<organism evidence="3 4">
    <name type="scientific">Riccia sorocarpa</name>
    <dbReference type="NCBI Taxonomy" id="122646"/>
    <lineage>
        <taxon>Eukaryota</taxon>
        <taxon>Viridiplantae</taxon>
        <taxon>Streptophyta</taxon>
        <taxon>Embryophyta</taxon>
        <taxon>Marchantiophyta</taxon>
        <taxon>Marchantiopsida</taxon>
        <taxon>Marchantiidae</taxon>
        <taxon>Marchantiales</taxon>
        <taxon>Ricciaceae</taxon>
        <taxon>Riccia</taxon>
    </lineage>
</organism>
<keyword evidence="2" id="KW-1133">Transmembrane helix</keyword>
<evidence type="ECO:0008006" key="5">
    <source>
        <dbReference type="Google" id="ProtNLM"/>
    </source>
</evidence>
<feature type="transmembrane region" description="Helical" evidence="2">
    <location>
        <begin position="340"/>
        <end position="368"/>
    </location>
</feature>
<keyword evidence="2" id="KW-0472">Membrane</keyword>
<reference evidence="3 4" key="1">
    <citation type="submission" date="2024-09" db="EMBL/GenBank/DDBJ databases">
        <title>Chromosome-scale assembly of Riccia sorocarpa.</title>
        <authorList>
            <person name="Paukszto L."/>
        </authorList>
    </citation>
    <scope>NUCLEOTIDE SEQUENCE [LARGE SCALE GENOMIC DNA]</scope>
    <source>
        <strain evidence="3">LP-2024</strain>
        <tissue evidence="3">Aerial parts of the thallus</tissue>
    </source>
</reference>
<feature type="compositionally biased region" description="Basic and acidic residues" evidence="1">
    <location>
        <begin position="160"/>
        <end position="180"/>
    </location>
</feature>
<evidence type="ECO:0000313" key="3">
    <source>
        <dbReference type="EMBL" id="KAL3701570.1"/>
    </source>
</evidence>
<dbReference type="Pfam" id="PF11911">
    <property type="entry name" value="DUF3429"/>
    <property type="match status" value="1"/>
</dbReference>
<protein>
    <recommendedName>
        <fullName evidence="5">Transmembrane protein 69</fullName>
    </recommendedName>
</protein>
<gene>
    <name evidence="3" type="ORF">R1sor_019592</name>
</gene>
<dbReference type="EMBL" id="JBJQOH010000001">
    <property type="protein sequence ID" value="KAL3701570.1"/>
    <property type="molecule type" value="Genomic_DNA"/>
</dbReference>
<dbReference type="AlphaFoldDB" id="A0ABD3IGR7"/>
<comment type="caution">
    <text evidence="3">The sequence shown here is derived from an EMBL/GenBank/DDBJ whole genome shotgun (WGS) entry which is preliminary data.</text>
</comment>
<keyword evidence="2" id="KW-0812">Transmembrane</keyword>
<evidence type="ECO:0000313" key="4">
    <source>
        <dbReference type="Proteomes" id="UP001633002"/>
    </source>
</evidence>
<feature type="transmembrane region" description="Helical" evidence="2">
    <location>
        <begin position="246"/>
        <end position="264"/>
    </location>
</feature>
<sequence>MLRGASGNAARALRLTFVRRLAILRQGDIALHDSPGPSQASHSAAELAASDYRESGAMIGPHEGNAAWTQFYNSHAFQSLPYSSNTRSSGASGEAFKGSFFLPGITPVSSRSLSGPYCMDRQASLLNSVKLHESTLVLAELVQRNSYHVQRRSLASASTDGKKPLESDVSKAKASEEKAVKEEDTQSFGKRFGSRVRHLLSDLENVPVPALGLGLAGAIPFVALTPGIASVLPLPESLYAVHMDAQAAYGAVILAFLGGPYWGLAMADNGGGSSKSVFSRISVQTLRYAWSVIPSLVAWSALLLPLASKYAVLITSFGLVLGVDALFTRMGLLPSWFMPLRILLTSIAVLSMTSSLIVTSAMNAAAAITH</sequence>
<feature type="transmembrane region" description="Helical" evidence="2">
    <location>
        <begin position="310"/>
        <end position="328"/>
    </location>
</feature>
<evidence type="ECO:0000256" key="1">
    <source>
        <dbReference type="SAM" id="MobiDB-lite"/>
    </source>
</evidence>
<evidence type="ECO:0000256" key="2">
    <source>
        <dbReference type="SAM" id="Phobius"/>
    </source>
</evidence>
<keyword evidence="4" id="KW-1185">Reference proteome</keyword>
<dbReference type="PANTHER" id="PTHR15887:SF1">
    <property type="entry name" value="TRANSMEMBRANE PROTEIN 69"/>
    <property type="match status" value="1"/>
</dbReference>
<feature type="transmembrane region" description="Helical" evidence="2">
    <location>
        <begin position="285"/>
        <end position="304"/>
    </location>
</feature>
<dbReference type="InterPro" id="IPR021836">
    <property type="entry name" value="DUF3429"/>
</dbReference>
<proteinExistence type="predicted"/>